<evidence type="ECO:0000259" key="3">
    <source>
        <dbReference type="Pfam" id="PF19259"/>
    </source>
</evidence>
<dbReference type="Gramene" id="OMO94682">
    <property type="protein sequence ID" value="OMO94682"/>
    <property type="gene ID" value="CCACVL1_05884"/>
</dbReference>
<dbReference type="Proteomes" id="UP000188268">
    <property type="component" value="Unassembled WGS sequence"/>
</dbReference>
<sequence length="467" mass="53510">MEVRIEIPIYDGELDPEKLNGWIKQLEVYFSTKPYTDQQRISFARLRLGNHAVTWWESFNPGLEAEGMAPIQTWQEFTAAIKNQFYPLGYEEELKGKWQFLRLCGAETLAKYKAGLHYSLRTELALFNVKDIDDASVKAIHMEKRAKPFREQQGSRREAESSKGKGQKADKKNAAATCREENTCEHCQEEIECSKKPDEKLVCMAYRVKQKHLSAATTSTDTGKAVVCVPDRVKEELFWVYVQIQMSKVVALYDSASQRNLISHQLVKQLNLKSTPHPEPYPLGWLNKDAELQVTEQCTFKFAINEKFKDEVTCDVVPLDICQVVFGSPYLWDRDAIFYRRENVWRIVKDGVGYRICPAKDARKLSLVSAQQAKHLVNTSKRTAPVLAMPDLRQPFEIETDASGHAMGAVLLQGGKPYKKGKTNQLADWLSRPPLKVANVVMYREPSDSVIYKEQYIDDSCFQNTYR</sequence>
<dbReference type="InterPro" id="IPR021109">
    <property type="entry name" value="Peptidase_aspartic_dom_sf"/>
</dbReference>
<dbReference type="OMA" id="DAVENWL"/>
<dbReference type="Pfam" id="PF19259">
    <property type="entry name" value="Ty3_capsid"/>
    <property type="match status" value="1"/>
</dbReference>
<dbReference type="CDD" id="cd00303">
    <property type="entry name" value="retropepsin_like"/>
    <property type="match status" value="1"/>
</dbReference>
<dbReference type="InterPro" id="IPR041577">
    <property type="entry name" value="RT_RNaseH_2"/>
</dbReference>
<name>A0A1R3JIL2_COCAP</name>
<dbReference type="InterPro" id="IPR045358">
    <property type="entry name" value="Ty3_capsid"/>
</dbReference>
<dbReference type="PANTHER" id="PTHR35046">
    <property type="entry name" value="ZINC KNUCKLE (CCHC-TYPE) FAMILY PROTEIN"/>
    <property type="match status" value="1"/>
</dbReference>
<gene>
    <name evidence="4" type="ORF">CCACVL1_05884</name>
</gene>
<evidence type="ECO:0000256" key="1">
    <source>
        <dbReference type="SAM" id="MobiDB-lite"/>
    </source>
</evidence>
<evidence type="ECO:0000259" key="2">
    <source>
        <dbReference type="Pfam" id="PF17919"/>
    </source>
</evidence>
<protein>
    <submittedName>
        <fullName evidence="4">Retrotransposon gag protein</fullName>
    </submittedName>
</protein>
<comment type="caution">
    <text evidence="4">The sequence shown here is derived from an EMBL/GenBank/DDBJ whole genome shotgun (WGS) entry which is preliminary data.</text>
</comment>
<dbReference type="InterPro" id="IPR043502">
    <property type="entry name" value="DNA/RNA_pol_sf"/>
</dbReference>
<dbReference type="Gene3D" id="2.40.70.10">
    <property type="entry name" value="Acid Proteases"/>
    <property type="match status" value="1"/>
</dbReference>
<dbReference type="EMBL" id="AWWV01007793">
    <property type="protein sequence ID" value="OMO94682.1"/>
    <property type="molecule type" value="Genomic_DNA"/>
</dbReference>
<dbReference type="Pfam" id="PF17919">
    <property type="entry name" value="RT_RNaseH_2"/>
    <property type="match status" value="1"/>
</dbReference>
<organism evidence="4 5">
    <name type="scientific">Corchorus capsularis</name>
    <name type="common">Jute</name>
    <dbReference type="NCBI Taxonomy" id="210143"/>
    <lineage>
        <taxon>Eukaryota</taxon>
        <taxon>Viridiplantae</taxon>
        <taxon>Streptophyta</taxon>
        <taxon>Embryophyta</taxon>
        <taxon>Tracheophyta</taxon>
        <taxon>Spermatophyta</taxon>
        <taxon>Magnoliopsida</taxon>
        <taxon>eudicotyledons</taxon>
        <taxon>Gunneridae</taxon>
        <taxon>Pentapetalae</taxon>
        <taxon>rosids</taxon>
        <taxon>malvids</taxon>
        <taxon>Malvales</taxon>
        <taxon>Malvaceae</taxon>
        <taxon>Grewioideae</taxon>
        <taxon>Apeibeae</taxon>
        <taxon>Corchorus</taxon>
    </lineage>
</organism>
<evidence type="ECO:0000313" key="4">
    <source>
        <dbReference type="EMBL" id="OMO94682.1"/>
    </source>
</evidence>
<proteinExistence type="predicted"/>
<feature type="region of interest" description="Disordered" evidence="1">
    <location>
        <begin position="143"/>
        <end position="175"/>
    </location>
</feature>
<feature type="domain" description="Ty3 transposon capsid-like protein" evidence="3">
    <location>
        <begin position="9"/>
        <end position="86"/>
    </location>
</feature>
<feature type="domain" description="Reverse transcriptase/retrotransposon-derived protein RNase H-like" evidence="2">
    <location>
        <begin position="371"/>
        <end position="416"/>
    </location>
</feature>
<dbReference type="SUPFAM" id="SSF56672">
    <property type="entry name" value="DNA/RNA polymerases"/>
    <property type="match status" value="1"/>
</dbReference>
<accession>A0A1R3JIL2</accession>
<reference evidence="4 5" key="1">
    <citation type="submission" date="2013-09" db="EMBL/GenBank/DDBJ databases">
        <title>Corchorus capsularis genome sequencing.</title>
        <authorList>
            <person name="Alam M."/>
            <person name="Haque M.S."/>
            <person name="Islam M.S."/>
            <person name="Emdad E.M."/>
            <person name="Islam M.M."/>
            <person name="Ahmed B."/>
            <person name="Halim A."/>
            <person name="Hossen Q.M.M."/>
            <person name="Hossain M.Z."/>
            <person name="Ahmed R."/>
            <person name="Khan M.M."/>
            <person name="Islam R."/>
            <person name="Rashid M.M."/>
            <person name="Khan S.A."/>
            <person name="Rahman M.S."/>
            <person name="Alam M."/>
        </authorList>
    </citation>
    <scope>NUCLEOTIDE SEQUENCE [LARGE SCALE GENOMIC DNA]</scope>
    <source>
        <strain evidence="5">cv. CVL-1</strain>
        <tissue evidence="4">Whole seedling</tissue>
    </source>
</reference>
<evidence type="ECO:0000313" key="5">
    <source>
        <dbReference type="Proteomes" id="UP000188268"/>
    </source>
</evidence>
<dbReference type="OrthoDB" id="1747743at2759"/>
<dbReference type="PANTHER" id="PTHR35046:SF18">
    <property type="entry name" value="RNA-DIRECTED DNA POLYMERASE"/>
    <property type="match status" value="1"/>
</dbReference>
<keyword evidence="5" id="KW-1185">Reference proteome</keyword>
<dbReference type="AlphaFoldDB" id="A0A1R3JIL2"/>